<dbReference type="InterPro" id="IPR011051">
    <property type="entry name" value="RmlC_Cupin_sf"/>
</dbReference>
<dbReference type="SUPFAM" id="SSF51182">
    <property type="entry name" value="RmlC-like cupins"/>
    <property type="match status" value="1"/>
</dbReference>
<protein>
    <submittedName>
        <fullName evidence="1">Uncharacterized protein</fullName>
    </submittedName>
</protein>
<organism evidence="1">
    <name type="scientific">Psilocybe cubensis</name>
    <name type="common">Psychedelic mushroom</name>
    <name type="synonym">Stropharia cubensis</name>
    <dbReference type="NCBI Taxonomy" id="181762"/>
    <lineage>
        <taxon>Eukaryota</taxon>
        <taxon>Fungi</taxon>
        <taxon>Dikarya</taxon>
        <taxon>Basidiomycota</taxon>
        <taxon>Agaricomycotina</taxon>
        <taxon>Agaricomycetes</taxon>
        <taxon>Agaricomycetidae</taxon>
        <taxon>Agaricales</taxon>
        <taxon>Agaricineae</taxon>
        <taxon>Strophariaceae</taxon>
        <taxon>Psilocybe</taxon>
    </lineage>
</organism>
<dbReference type="Gene3D" id="2.60.120.10">
    <property type="entry name" value="Jelly Rolls"/>
    <property type="match status" value="1"/>
</dbReference>
<comment type="caution">
    <text evidence="1">The sequence shown here is derived from an EMBL/GenBank/DDBJ whole genome shotgun (WGS) entry which is preliminary data.</text>
</comment>
<reference evidence="1" key="1">
    <citation type="submission" date="2021-02" db="EMBL/GenBank/DDBJ databases">
        <title>Psilocybe cubensis genome.</title>
        <authorList>
            <person name="Mckernan K.J."/>
            <person name="Crawford S."/>
            <person name="Trippe A."/>
            <person name="Kane L.T."/>
            <person name="Mclaughlin S."/>
        </authorList>
    </citation>
    <scope>NUCLEOTIDE SEQUENCE [LARGE SCALE GENOMIC DNA]</scope>
    <source>
        <strain evidence="1">MGC-MH-2018</strain>
    </source>
</reference>
<dbReference type="InterPro" id="IPR014710">
    <property type="entry name" value="RmlC-like_jellyroll"/>
</dbReference>
<evidence type="ECO:0000313" key="1">
    <source>
        <dbReference type="EMBL" id="KAG5166926.1"/>
    </source>
</evidence>
<proteinExistence type="predicted"/>
<name>A0A8H8CIP4_PSICU</name>
<accession>A0A8H8CIP4</accession>
<dbReference type="AlphaFoldDB" id="A0A8H8CIP4"/>
<gene>
    <name evidence="1" type="ORF">JR316_007263</name>
</gene>
<dbReference type="EMBL" id="JAFIQS010000007">
    <property type="protein sequence ID" value="KAG5166926.1"/>
    <property type="molecule type" value="Genomic_DNA"/>
</dbReference>
<sequence length="131" mass="14840">MPVHIPKEHYVENKHEYMPNAYHHPKIQHNDHADGTESYLLPDVLAMQNGAEITARYPGPCIYYVTEGEIQYEDTKIPGNITVLRKGDVIHVEEGSLIRWMCKSPTGVKGFGVAYVPVSVKFINDFVVTDQ</sequence>